<protein>
    <submittedName>
        <fullName evidence="1">Uncharacterized protein</fullName>
    </submittedName>
</protein>
<accession>A0A0E9P6Z1</accession>
<name>A0A0E9P6Z1_ANGAN</name>
<dbReference type="EMBL" id="GBXM01108515">
    <property type="protein sequence ID" value="JAH00062.1"/>
    <property type="molecule type" value="Transcribed_RNA"/>
</dbReference>
<sequence>MEHCSCLKSHTEKGNL</sequence>
<organism evidence="1">
    <name type="scientific">Anguilla anguilla</name>
    <name type="common">European freshwater eel</name>
    <name type="synonym">Muraena anguilla</name>
    <dbReference type="NCBI Taxonomy" id="7936"/>
    <lineage>
        <taxon>Eukaryota</taxon>
        <taxon>Metazoa</taxon>
        <taxon>Chordata</taxon>
        <taxon>Craniata</taxon>
        <taxon>Vertebrata</taxon>
        <taxon>Euteleostomi</taxon>
        <taxon>Actinopterygii</taxon>
        <taxon>Neopterygii</taxon>
        <taxon>Teleostei</taxon>
        <taxon>Anguilliformes</taxon>
        <taxon>Anguillidae</taxon>
        <taxon>Anguilla</taxon>
    </lineage>
</organism>
<proteinExistence type="predicted"/>
<evidence type="ECO:0000313" key="1">
    <source>
        <dbReference type="EMBL" id="JAH00062.1"/>
    </source>
</evidence>
<reference evidence="1" key="1">
    <citation type="submission" date="2014-11" db="EMBL/GenBank/DDBJ databases">
        <authorList>
            <person name="Amaro Gonzalez C."/>
        </authorList>
    </citation>
    <scope>NUCLEOTIDE SEQUENCE</scope>
</reference>
<reference evidence="1" key="2">
    <citation type="journal article" date="2015" name="Fish Shellfish Immunol.">
        <title>Early steps in the European eel (Anguilla anguilla)-Vibrio vulnificus interaction in the gills: Role of the RtxA13 toxin.</title>
        <authorList>
            <person name="Callol A."/>
            <person name="Pajuelo D."/>
            <person name="Ebbesson L."/>
            <person name="Teles M."/>
            <person name="MacKenzie S."/>
            <person name="Amaro C."/>
        </authorList>
    </citation>
    <scope>NUCLEOTIDE SEQUENCE</scope>
</reference>
<dbReference type="AlphaFoldDB" id="A0A0E9P6Z1"/>